<evidence type="ECO:0000313" key="2">
    <source>
        <dbReference type="EMBL" id="QIA97931.1"/>
    </source>
</evidence>
<evidence type="ECO:0000256" key="1">
    <source>
        <dbReference type="SAM" id="MobiDB-lite"/>
    </source>
</evidence>
<organism evidence="2">
    <name type="scientific">Amaranthus palmeri</name>
    <name type="common">Palmer's pigweed</name>
    <dbReference type="NCBI Taxonomy" id="107608"/>
    <lineage>
        <taxon>Eukaryota</taxon>
        <taxon>Viridiplantae</taxon>
        <taxon>Streptophyta</taxon>
        <taxon>Embryophyta</taxon>
        <taxon>Tracheophyta</taxon>
        <taxon>Spermatophyta</taxon>
        <taxon>Magnoliopsida</taxon>
        <taxon>eudicotyledons</taxon>
        <taxon>Gunneridae</taxon>
        <taxon>Pentapetalae</taxon>
        <taxon>Caryophyllales</taxon>
        <taxon>Amaranthaceae</taxon>
        <taxon>Amaranthus</taxon>
    </lineage>
</organism>
<name>A0A6C0T7Q5_AMAPA</name>
<reference evidence="2" key="1">
    <citation type="submission" date="2020-02" db="EMBL/GenBank/DDBJ databases">
        <title>The eccDNA Replicon: A heritable, self-replicating, extra-nuclear vehicle that enables gene amplification and rapid adaptive evolution in Amaranthus palmeri.</title>
        <authorList>
            <person name="Saski C.A."/>
            <person name="Molin W.T."/>
        </authorList>
    </citation>
    <scope>NUCLEOTIDE SEQUENCE</scope>
</reference>
<gene>
    <name evidence="2" type="ORF">AP_R.00g000290-v1.0.a3</name>
</gene>
<accession>A0A6C0T7Q5</accession>
<feature type="region of interest" description="Disordered" evidence="1">
    <location>
        <begin position="30"/>
        <end position="50"/>
    </location>
</feature>
<dbReference type="EMBL" id="MT025716">
    <property type="protein sequence ID" value="QIA97931.1"/>
    <property type="molecule type" value="Genomic_DNA"/>
</dbReference>
<sequence length="69" mass="7860">MTHQFIVQSKSVTQHMPMRRMHLNYIKKNTLGQQNNTQNQRKAQNSPADNLVNDLPCTLCGASTYAPMN</sequence>
<dbReference type="AlphaFoldDB" id="A0A6C0T7Q5"/>
<protein>
    <submittedName>
        <fullName evidence="2">Uncharacterized protein</fullName>
    </submittedName>
</protein>
<feature type="compositionally biased region" description="Low complexity" evidence="1">
    <location>
        <begin position="30"/>
        <end position="40"/>
    </location>
</feature>
<proteinExistence type="predicted"/>